<accession>A0A501W247</accession>
<organism evidence="1 2">
    <name type="scientific">Pontibacter mangrovi</name>
    <dbReference type="NCBI Taxonomy" id="2589816"/>
    <lineage>
        <taxon>Bacteria</taxon>
        <taxon>Pseudomonadati</taxon>
        <taxon>Bacteroidota</taxon>
        <taxon>Cytophagia</taxon>
        <taxon>Cytophagales</taxon>
        <taxon>Hymenobacteraceae</taxon>
        <taxon>Pontibacter</taxon>
    </lineage>
</organism>
<keyword evidence="2" id="KW-1185">Reference proteome</keyword>
<dbReference type="AlphaFoldDB" id="A0A501W247"/>
<evidence type="ECO:0000313" key="1">
    <source>
        <dbReference type="EMBL" id="TPE42685.1"/>
    </source>
</evidence>
<protein>
    <recommendedName>
        <fullName evidence="3">Lipoprotein</fullName>
    </recommendedName>
</protein>
<dbReference type="EMBL" id="VFRQ01000010">
    <property type="protein sequence ID" value="TPE42685.1"/>
    <property type="molecule type" value="Genomic_DNA"/>
</dbReference>
<proteinExistence type="predicted"/>
<name>A0A501W247_9BACT</name>
<dbReference type="PROSITE" id="PS51257">
    <property type="entry name" value="PROKAR_LIPOPROTEIN"/>
    <property type="match status" value="1"/>
</dbReference>
<dbReference type="Proteomes" id="UP000316727">
    <property type="component" value="Unassembled WGS sequence"/>
</dbReference>
<sequence length="306" mass="34174">MIRILLIVLLISAIGCSKEYMKEEIIKPKWRTGDSKVFNEKGSLFVKTGSDTIMNAAYEKNVKVTITEKVGQDYIVKIAHQPTGDLSMSTSVDSLEDILTGLDNAKDVLKDLSKLRIPYKVKVSENGEVIDIVDFDIYLKAFLEKVKLAKGTRQVNDEEMASLQMLTQNQEAISVQLQALIAKESSELLSVYNIQNPINGDIVEAITMPNPKTGEELPATLTYHSKSTTGDVQEIELNIKIHESLNEILGDSIQEAGKDKTNYQDMVNLTTYLFDHKTGWLDSSTSKVYVKTGESEIRILTNVKVH</sequence>
<comment type="caution">
    <text evidence="1">The sequence shown here is derived from an EMBL/GenBank/DDBJ whole genome shotgun (WGS) entry which is preliminary data.</text>
</comment>
<evidence type="ECO:0008006" key="3">
    <source>
        <dbReference type="Google" id="ProtNLM"/>
    </source>
</evidence>
<evidence type="ECO:0000313" key="2">
    <source>
        <dbReference type="Proteomes" id="UP000316727"/>
    </source>
</evidence>
<gene>
    <name evidence="1" type="ORF">FJM65_16615</name>
</gene>
<reference evidence="1 2" key="1">
    <citation type="submission" date="2019-06" db="EMBL/GenBank/DDBJ databases">
        <title>A novel bacterium of genus Pontibacter, isolated from marine sediment.</title>
        <authorList>
            <person name="Huang H."/>
            <person name="Mo K."/>
            <person name="Hu Y."/>
        </authorList>
    </citation>
    <scope>NUCLEOTIDE SEQUENCE [LARGE SCALE GENOMIC DNA]</scope>
    <source>
        <strain evidence="1 2">HB172049</strain>
    </source>
</reference>